<protein>
    <recommendedName>
        <fullName evidence="1">Reverse transcriptase domain-containing protein</fullName>
    </recommendedName>
</protein>
<dbReference type="GO" id="GO:0007508">
    <property type="term" value="P:larval heart development"/>
    <property type="evidence" value="ECO:0007669"/>
    <property type="project" value="TreeGrafter"/>
</dbReference>
<dbReference type="Pfam" id="PF00078">
    <property type="entry name" value="RVT_1"/>
    <property type="match status" value="1"/>
</dbReference>
<dbReference type="PANTHER" id="PTHR33395">
    <property type="entry name" value="TRANSCRIPTASE, PUTATIVE-RELATED-RELATED"/>
    <property type="match status" value="1"/>
</dbReference>
<dbReference type="PROSITE" id="PS50878">
    <property type="entry name" value="RT_POL"/>
    <property type="match status" value="1"/>
</dbReference>
<dbReference type="GO" id="GO:0061343">
    <property type="term" value="P:cell adhesion involved in heart morphogenesis"/>
    <property type="evidence" value="ECO:0007669"/>
    <property type="project" value="TreeGrafter"/>
</dbReference>
<accession>A0AAN8J8V1</accession>
<reference evidence="2 3" key="1">
    <citation type="submission" date="2024-01" db="EMBL/GenBank/DDBJ databases">
        <title>The genome of the rayed Mediterranean limpet Patella caerulea (Linnaeus, 1758).</title>
        <authorList>
            <person name="Anh-Thu Weber A."/>
            <person name="Halstead-Nussloch G."/>
        </authorList>
    </citation>
    <scope>NUCLEOTIDE SEQUENCE [LARGE SCALE GENOMIC DNA]</scope>
    <source>
        <strain evidence="2">AATW-2023a</strain>
        <tissue evidence="2">Whole specimen</tissue>
    </source>
</reference>
<organism evidence="2 3">
    <name type="scientific">Patella caerulea</name>
    <name type="common">Rayed Mediterranean limpet</name>
    <dbReference type="NCBI Taxonomy" id="87958"/>
    <lineage>
        <taxon>Eukaryota</taxon>
        <taxon>Metazoa</taxon>
        <taxon>Spiralia</taxon>
        <taxon>Lophotrochozoa</taxon>
        <taxon>Mollusca</taxon>
        <taxon>Gastropoda</taxon>
        <taxon>Patellogastropoda</taxon>
        <taxon>Patelloidea</taxon>
        <taxon>Patellidae</taxon>
        <taxon>Patella</taxon>
    </lineage>
</organism>
<evidence type="ECO:0000259" key="1">
    <source>
        <dbReference type="PROSITE" id="PS50878"/>
    </source>
</evidence>
<dbReference type="PANTHER" id="PTHR33395:SF22">
    <property type="entry name" value="REVERSE TRANSCRIPTASE DOMAIN-CONTAINING PROTEIN"/>
    <property type="match status" value="1"/>
</dbReference>
<dbReference type="Pfam" id="PF14529">
    <property type="entry name" value="Exo_endo_phos_2"/>
    <property type="match status" value="1"/>
</dbReference>
<name>A0AAN8J8V1_PATCE</name>
<evidence type="ECO:0000313" key="3">
    <source>
        <dbReference type="Proteomes" id="UP001347796"/>
    </source>
</evidence>
<dbReference type="Proteomes" id="UP001347796">
    <property type="component" value="Unassembled WGS sequence"/>
</dbReference>
<dbReference type="SUPFAM" id="SSF56219">
    <property type="entry name" value="DNase I-like"/>
    <property type="match status" value="1"/>
</dbReference>
<evidence type="ECO:0000313" key="2">
    <source>
        <dbReference type="EMBL" id="KAK6173057.1"/>
    </source>
</evidence>
<keyword evidence="3" id="KW-1185">Reference proteome</keyword>
<dbReference type="InterPro" id="IPR000477">
    <property type="entry name" value="RT_dom"/>
</dbReference>
<dbReference type="GO" id="GO:0003824">
    <property type="term" value="F:catalytic activity"/>
    <property type="evidence" value="ECO:0007669"/>
    <property type="project" value="InterPro"/>
</dbReference>
<dbReference type="CDD" id="cd01650">
    <property type="entry name" value="RT_nLTR_like"/>
    <property type="match status" value="1"/>
</dbReference>
<dbReference type="AlphaFoldDB" id="A0AAN8J8V1"/>
<dbReference type="EMBL" id="JAZGQO010000011">
    <property type="protein sequence ID" value="KAK6173057.1"/>
    <property type="molecule type" value="Genomic_DNA"/>
</dbReference>
<sequence>MEFEESCWCEIPLQNSDRLYAGGIYRSPNSSEDNNKKLNEALSNLTNKSRMLTMGDFNYPEIDWIEESTPPDVRHKATQFMEAVRDSFLVQHVKEPTHYRSNQTPNLLDLVFTNEEGMISKITHSAPLGKSHHQILSFKYQCYTQQKKKVPKLNFNKGDYNELRSHLKNTSWECMESKDIESQWEFLQRTLNTAISANIPRTRCSTGREKGKLPLWTNEKALIKVKKKRAAYKRYIKTREGNDYLIYARARNQAKQECRNAVYNLEKEIALEAKTNPKAFFAYVRNKMKTRETIADLEYEAGNTVSNDSEKASLLNNFFCSVFTEENLDDIPKFPVKMTDHTLSETKIERDQVLKKLMTLKVDKSPGPDGFHLRVLKEAAEELAYPLTILINQTLKEGKLPKIWKDATVTPIFKKGKRNTPGNYRPVSLTSIICKMTESLVRDKVIDHMTKYQLLSKHQHGFVSGRSTSTNLLAVIDTWTKALDDLTPVDTIYLDFAKAFDSVPHERLLNKLEGYGIKGEVLTWIRQFLHGRRQQVKVNGEPSDWKPVTSGIPQGVSWVRYCL</sequence>
<dbReference type="GO" id="GO:0031012">
    <property type="term" value="C:extracellular matrix"/>
    <property type="evidence" value="ECO:0007669"/>
    <property type="project" value="TreeGrafter"/>
</dbReference>
<proteinExistence type="predicted"/>
<comment type="caution">
    <text evidence="2">The sequence shown here is derived from an EMBL/GenBank/DDBJ whole genome shotgun (WGS) entry which is preliminary data.</text>
</comment>
<feature type="domain" description="Reverse transcriptase" evidence="1">
    <location>
        <begin position="393"/>
        <end position="563"/>
    </location>
</feature>
<dbReference type="Gene3D" id="3.60.10.10">
    <property type="entry name" value="Endonuclease/exonuclease/phosphatase"/>
    <property type="match status" value="1"/>
</dbReference>
<dbReference type="InterPro" id="IPR005135">
    <property type="entry name" value="Endo/exonuclease/phosphatase"/>
</dbReference>
<dbReference type="InterPro" id="IPR036691">
    <property type="entry name" value="Endo/exonu/phosph_ase_sf"/>
</dbReference>
<gene>
    <name evidence="2" type="ORF">SNE40_016591</name>
</gene>